<organism evidence="2 3">
    <name type="scientific">Trichosporon asahii var. asahii (strain ATCC 90039 / CBS 2479 / JCM 2466 / KCTC 7840 / NBRC 103889/ NCYC 2677 / UAMH 7654)</name>
    <name type="common">Yeast</name>
    <dbReference type="NCBI Taxonomy" id="1186058"/>
    <lineage>
        <taxon>Eukaryota</taxon>
        <taxon>Fungi</taxon>
        <taxon>Dikarya</taxon>
        <taxon>Basidiomycota</taxon>
        <taxon>Agaricomycotina</taxon>
        <taxon>Tremellomycetes</taxon>
        <taxon>Trichosporonales</taxon>
        <taxon>Trichosporonaceae</taxon>
        <taxon>Trichosporon</taxon>
    </lineage>
</organism>
<dbReference type="GeneID" id="25989125"/>
<feature type="compositionally biased region" description="Basic and acidic residues" evidence="1">
    <location>
        <begin position="281"/>
        <end position="293"/>
    </location>
</feature>
<feature type="compositionally biased region" description="Polar residues" evidence="1">
    <location>
        <begin position="92"/>
        <end position="135"/>
    </location>
</feature>
<dbReference type="AlphaFoldDB" id="J5SJI8"/>
<dbReference type="KEGG" id="tasa:A1Q1_05613"/>
<proteinExistence type="predicted"/>
<comment type="caution">
    <text evidence="2">The sequence shown here is derived from an EMBL/GenBank/DDBJ whole genome shotgun (WGS) entry which is preliminary data.</text>
</comment>
<evidence type="ECO:0000313" key="3">
    <source>
        <dbReference type="Proteomes" id="UP000002748"/>
    </source>
</evidence>
<gene>
    <name evidence="2" type="ORF">A1Q1_05613</name>
</gene>
<dbReference type="VEuPathDB" id="FungiDB:A1Q1_05613"/>
<feature type="compositionally biased region" description="Low complexity" evidence="1">
    <location>
        <begin position="188"/>
        <end position="209"/>
    </location>
</feature>
<feature type="region of interest" description="Disordered" evidence="1">
    <location>
        <begin position="1"/>
        <end position="293"/>
    </location>
</feature>
<accession>J5SJI8</accession>
<name>J5SJI8_TRIAS</name>
<dbReference type="HOGENOM" id="CLU_950574_0_0_1"/>
<feature type="compositionally biased region" description="Low complexity" evidence="1">
    <location>
        <begin position="216"/>
        <end position="238"/>
    </location>
</feature>
<dbReference type="Proteomes" id="UP000002748">
    <property type="component" value="Unassembled WGS sequence"/>
</dbReference>
<evidence type="ECO:0000256" key="1">
    <source>
        <dbReference type="SAM" id="MobiDB-lite"/>
    </source>
</evidence>
<feature type="compositionally biased region" description="Low complexity" evidence="1">
    <location>
        <begin position="161"/>
        <end position="174"/>
    </location>
</feature>
<reference evidence="2 3" key="1">
    <citation type="journal article" date="2012" name="Eukaryot. Cell">
        <title>Draft genome sequence of CBS 2479, the standard type strain of Trichosporon asahii.</title>
        <authorList>
            <person name="Yang R.Y."/>
            <person name="Li H.T."/>
            <person name="Zhu H."/>
            <person name="Zhou G.P."/>
            <person name="Wang M."/>
            <person name="Wang L."/>
        </authorList>
    </citation>
    <scope>NUCLEOTIDE SEQUENCE [LARGE SCALE GENOMIC DNA]</scope>
    <source>
        <strain evidence="3">ATCC 90039 / CBS 2479 / JCM 2466 / KCTC 7840 / NCYC 2677 / UAMH 7654</strain>
    </source>
</reference>
<dbReference type="RefSeq" id="XP_014176297.1">
    <property type="nucleotide sequence ID" value="XM_014320822.1"/>
</dbReference>
<evidence type="ECO:0000313" key="2">
    <source>
        <dbReference type="EMBL" id="EJT45941.1"/>
    </source>
</evidence>
<feature type="compositionally biased region" description="Low complexity" evidence="1">
    <location>
        <begin position="1"/>
        <end position="22"/>
    </location>
</feature>
<dbReference type="OrthoDB" id="2564844at2759"/>
<dbReference type="EMBL" id="ALBS01000317">
    <property type="protein sequence ID" value="EJT45941.1"/>
    <property type="molecule type" value="Genomic_DNA"/>
</dbReference>
<protein>
    <submittedName>
        <fullName evidence="2">Uncharacterized protein</fullName>
    </submittedName>
</protein>
<sequence length="293" mass="30741">MSAHPMSPSSSASSSSAHSNSNGAIQQQRQYVLEVAPPMPQRPSAADEEIEVISFGSAAPKRKTERAGSFPSQSRDPFKVRDGLQPRKASSGVYTPNTFPGARSETSSLTRSPSNVSTASSQLSPPPMCNSNRASRLSGLKRISVGFGHHHGHGHGQQRNSVISSPTVVSVPSSLGDRALTPVARQASSSSGHTDRTSSSFAASSATDSTGRRYGHSPTSSTHSASSISPPATPTTPTESKAGIVDPNNSSPDLDKASSSSSPTGPKRTRRKPVPQMDVDLITRLERLEMESK</sequence>
<feature type="compositionally biased region" description="Basic and acidic residues" evidence="1">
    <location>
        <begin position="76"/>
        <end position="85"/>
    </location>
</feature>